<feature type="non-terminal residue" evidence="1">
    <location>
        <position position="1"/>
    </location>
</feature>
<proteinExistence type="predicted"/>
<dbReference type="SUPFAM" id="SSF48452">
    <property type="entry name" value="TPR-like"/>
    <property type="match status" value="1"/>
</dbReference>
<dbReference type="InterPro" id="IPR011990">
    <property type="entry name" value="TPR-like_helical_dom_sf"/>
</dbReference>
<protein>
    <submittedName>
        <fullName evidence="1">Uncharacterized protein</fullName>
    </submittedName>
</protein>
<accession>A0A7J6LNR2</accession>
<comment type="caution">
    <text evidence="1">The sequence shown here is derived from an EMBL/GenBank/DDBJ whole genome shotgun (WGS) entry which is preliminary data.</text>
</comment>
<dbReference type="OrthoDB" id="10348754at2759"/>
<keyword evidence="2" id="KW-1185">Reference proteome</keyword>
<dbReference type="AlphaFoldDB" id="A0A7J6LNR2"/>
<organism evidence="1 2">
    <name type="scientific">Perkinsus chesapeaki</name>
    <name type="common">Clam parasite</name>
    <name type="synonym">Perkinsus andrewsi</name>
    <dbReference type="NCBI Taxonomy" id="330153"/>
    <lineage>
        <taxon>Eukaryota</taxon>
        <taxon>Sar</taxon>
        <taxon>Alveolata</taxon>
        <taxon>Perkinsozoa</taxon>
        <taxon>Perkinsea</taxon>
        <taxon>Perkinsida</taxon>
        <taxon>Perkinsidae</taxon>
        <taxon>Perkinsus</taxon>
    </lineage>
</organism>
<reference evidence="1 2" key="1">
    <citation type="submission" date="2020-04" db="EMBL/GenBank/DDBJ databases">
        <title>Perkinsus chesapeaki whole genome sequence.</title>
        <authorList>
            <person name="Bogema D.R."/>
        </authorList>
    </citation>
    <scope>NUCLEOTIDE SEQUENCE [LARGE SCALE GENOMIC DNA]</scope>
    <source>
        <strain evidence="1">ATCC PRA-425</strain>
    </source>
</reference>
<sequence>MAPTDGRRGVLSTLDALLKVADDAFSECDWESAVFFSELAVALQPSDSKARVAHCRSLFASREYSALIRMYKNADGHRSDTQLLRDLVARAQVLVMKEDCPEFSPSSSAEWLAKGLALRHKEDGIAAWKAFLQSWKLKPLNIAAQRAVCHSVGGFYGSTSTKTMETLKSAITSMALDQNLEFLRR</sequence>
<dbReference type="Proteomes" id="UP000591131">
    <property type="component" value="Unassembled WGS sequence"/>
</dbReference>
<evidence type="ECO:0000313" key="1">
    <source>
        <dbReference type="EMBL" id="KAF4660942.1"/>
    </source>
</evidence>
<gene>
    <name evidence="1" type="ORF">FOL47_006893</name>
</gene>
<name>A0A7J6LNR2_PERCH</name>
<dbReference type="Gene3D" id="1.25.40.10">
    <property type="entry name" value="Tetratricopeptide repeat domain"/>
    <property type="match status" value="1"/>
</dbReference>
<evidence type="ECO:0000313" key="2">
    <source>
        <dbReference type="Proteomes" id="UP000591131"/>
    </source>
</evidence>
<dbReference type="EMBL" id="JAAPAO010000395">
    <property type="protein sequence ID" value="KAF4660942.1"/>
    <property type="molecule type" value="Genomic_DNA"/>
</dbReference>